<dbReference type="PANTHER" id="PTHR31672">
    <property type="entry name" value="BNACNNG10540D PROTEIN"/>
    <property type="match status" value="1"/>
</dbReference>
<keyword evidence="3" id="KW-1185">Reference proteome</keyword>
<reference evidence="2" key="2">
    <citation type="submission" date="2023-05" db="EMBL/GenBank/DDBJ databases">
        <authorList>
            <person name="Schelkunov M.I."/>
        </authorList>
    </citation>
    <scope>NUCLEOTIDE SEQUENCE</scope>
    <source>
        <strain evidence="2">Hsosn_3</strain>
        <tissue evidence="2">Leaf</tissue>
    </source>
</reference>
<organism evidence="2 3">
    <name type="scientific">Heracleum sosnowskyi</name>
    <dbReference type="NCBI Taxonomy" id="360622"/>
    <lineage>
        <taxon>Eukaryota</taxon>
        <taxon>Viridiplantae</taxon>
        <taxon>Streptophyta</taxon>
        <taxon>Embryophyta</taxon>
        <taxon>Tracheophyta</taxon>
        <taxon>Spermatophyta</taxon>
        <taxon>Magnoliopsida</taxon>
        <taxon>eudicotyledons</taxon>
        <taxon>Gunneridae</taxon>
        <taxon>Pentapetalae</taxon>
        <taxon>asterids</taxon>
        <taxon>campanulids</taxon>
        <taxon>Apiales</taxon>
        <taxon>Apiaceae</taxon>
        <taxon>Apioideae</taxon>
        <taxon>apioid superclade</taxon>
        <taxon>Tordylieae</taxon>
        <taxon>Tordyliinae</taxon>
        <taxon>Heracleum</taxon>
    </lineage>
</organism>
<dbReference type="PANTHER" id="PTHR31672:SF13">
    <property type="entry name" value="F-BOX PROTEIN CPR30-LIKE"/>
    <property type="match status" value="1"/>
</dbReference>
<dbReference type="AlphaFoldDB" id="A0AAD8LXP8"/>
<dbReference type="InterPro" id="IPR050796">
    <property type="entry name" value="SCF_F-box_component"/>
</dbReference>
<dbReference type="InterPro" id="IPR017451">
    <property type="entry name" value="F-box-assoc_interact_dom"/>
</dbReference>
<proteinExistence type="predicted"/>
<sequence>MACNLPDDMLIEIFKILPIVCILRCSKLLSLRFDDETCKKYQSLHHLPGMPEFVDFSEKKFITWYATSNGLICASTSYTIYKPEHYNSKIYVWNPTVRKYITLPDSPRSEIPVFGDYCQVKLAFAFFPESLDYKVVKIVHDTYYKNKSESTLVDVYTRSTNSWKMISQENVITPSCFDTSDGVFVDAVAFWLGGDKIVCFDSDNDIMRVIALPEITDDMSLSIRASGDSLALFVRNIDFTILTMWVLEGGLTNNEIVWKKKGNICLQVGNRWRYQELGLEALGFRNNGEVFVRRSDILISYNVEHGEIKCSANPMNLLFYDDMQFLAGENSIYPFPENLALLGCA</sequence>
<name>A0AAD8LXP8_9APIA</name>
<feature type="domain" description="F-box associated beta-propeller type 3" evidence="1">
    <location>
        <begin position="56"/>
        <end position="297"/>
    </location>
</feature>
<dbReference type="Proteomes" id="UP001237642">
    <property type="component" value="Unassembled WGS sequence"/>
</dbReference>
<gene>
    <name evidence="2" type="ORF">POM88_052834</name>
</gene>
<dbReference type="InterPro" id="IPR013187">
    <property type="entry name" value="F-box-assoc_dom_typ3"/>
</dbReference>
<reference evidence="2" key="1">
    <citation type="submission" date="2023-02" db="EMBL/GenBank/DDBJ databases">
        <title>Genome of toxic invasive species Heracleum sosnowskyi carries increased number of genes despite the absence of recent whole-genome duplications.</title>
        <authorList>
            <person name="Schelkunov M."/>
            <person name="Shtratnikova V."/>
            <person name="Makarenko M."/>
            <person name="Klepikova A."/>
            <person name="Omelchenko D."/>
            <person name="Novikova G."/>
            <person name="Obukhova E."/>
            <person name="Bogdanov V."/>
            <person name="Penin A."/>
            <person name="Logacheva M."/>
        </authorList>
    </citation>
    <scope>NUCLEOTIDE SEQUENCE</scope>
    <source>
        <strain evidence="2">Hsosn_3</strain>
        <tissue evidence="2">Leaf</tissue>
    </source>
</reference>
<dbReference type="Pfam" id="PF08268">
    <property type="entry name" value="FBA_3"/>
    <property type="match status" value="1"/>
</dbReference>
<protein>
    <recommendedName>
        <fullName evidence="1">F-box associated beta-propeller type 3 domain-containing protein</fullName>
    </recommendedName>
</protein>
<accession>A0AAD8LXP8</accession>
<comment type="caution">
    <text evidence="2">The sequence shown here is derived from an EMBL/GenBank/DDBJ whole genome shotgun (WGS) entry which is preliminary data.</text>
</comment>
<evidence type="ECO:0000313" key="2">
    <source>
        <dbReference type="EMBL" id="KAK1352996.1"/>
    </source>
</evidence>
<evidence type="ECO:0000313" key="3">
    <source>
        <dbReference type="Proteomes" id="UP001237642"/>
    </source>
</evidence>
<dbReference type="NCBIfam" id="TIGR01640">
    <property type="entry name" value="F_box_assoc_1"/>
    <property type="match status" value="1"/>
</dbReference>
<evidence type="ECO:0000259" key="1">
    <source>
        <dbReference type="Pfam" id="PF08268"/>
    </source>
</evidence>
<dbReference type="EMBL" id="JAUIZM010000014">
    <property type="protein sequence ID" value="KAK1352996.1"/>
    <property type="molecule type" value="Genomic_DNA"/>
</dbReference>